<organism evidence="1">
    <name type="scientific">Vitis vinifera</name>
    <name type="common">Grape</name>
    <dbReference type="NCBI Taxonomy" id="29760"/>
    <lineage>
        <taxon>Eukaryota</taxon>
        <taxon>Viridiplantae</taxon>
        <taxon>Streptophyta</taxon>
        <taxon>Embryophyta</taxon>
        <taxon>Tracheophyta</taxon>
        <taxon>Spermatophyta</taxon>
        <taxon>Magnoliopsida</taxon>
        <taxon>eudicotyledons</taxon>
        <taxon>Gunneridae</taxon>
        <taxon>Pentapetalae</taxon>
        <taxon>rosids</taxon>
        <taxon>Vitales</taxon>
        <taxon>Vitaceae</taxon>
        <taxon>Viteae</taxon>
        <taxon>Vitis</taxon>
    </lineage>
</organism>
<proteinExistence type="predicted"/>
<sequence>MCHIFSGHKESTSLFEAARGVGQKRWRPKRWLQQKSLKRQIRDTEEERRTTLREEERRYWRSCRGRIKHPPPHPFSSHSFSIPLPHLHGVSRVHAILHSFAYPLKPLTQASISIQPIPILHATHNNVLPYPDVSHPEFFSVDIPSGCLTSGILLRRHSIRMSHIRNSSPSPFHPDVSHPESFSAAIPSGCLTSGILFRRHSIRMSHIRNPSPPPFHPDVSHLESFPADIPLGCLTSGIILCRHSIRMSHIRNPISRSSTFSGCLTSGILSSRHSTFSGCLTSGILSS</sequence>
<dbReference type="AlphaFoldDB" id="A5AFX1"/>
<accession>A5AFX1</accession>
<protein>
    <submittedName>
        <fullName evidence="1">Uncharacterized protein</fullName>
    </submittedName>
</protein>
<gene>
    <name evidence="1" type="ORF">VITISV_006498</name>
</gene>
<dbReference type="EMBL" id="AM425730">
    <property type="protein sequence ID" value="CAN73371.1"/>
    <property type="molecule type" value="Genomic_DNA"/>
</dbReference>
<evidence type="ECO:0000313" key="1">
    <source>
        <dbReference type="EMBL" id="CAN73371.1"/>
    </source>
</evidence>
<reference evidence="1" key="1">
    <citation type="journal article" date="2007" name="PLoS ONE">
        <title>The first genome sequence of an elite grapevine cultivar (Pinot noir Vitis vinifera L.): coping with a highly heterozygous genome.</title>
        <authorList>
            <person name="Velasco R."/>
            <person name="Zharkikh A."/>
            <person name="Troggio M."/>
            <person name="Cartwright D.A."/>
            <person name="Cestaro A."/>
            <person name="Pruss D."/>
            <person name="Pindo M."/>
            <person name="FitzGerald L.M."/>
            <person name="Vezzulli S."/>
            <person name="Reid J."/>
            <person name="Malacarne G."/>
            <person name="Iliev D."/>
            <person name="Coppola G."/>
            <person name="Wardell B."/>
            <person name="Micheletti D."/>
            <person name="Macalma T."/>
            <person name="Facci M."/>
            <person name="Mitchell J.T."/>
            <person name="Perazzolli M."/>
            <person name="Eldredge G."/>
            <person name="Gatto P."/>
            <person name="Oyzerski R."/>
            <person name="Moretto M."/>
            <person name="Gutin N."/>
            <person name="Stefanini M."/>
            <person name="Chen Y."/>
            <person name="Segala C."/>
            <person name="Davenport C."/>
            <person name="Dematte L."/>
            <person name="Mraz A."/>
            <person name="Battilana J."/>
            <person name="Stormo K."/>
            <person name="Costa F."/>
            <person name="Tao Q."/>
            <person name="Si-Ammour A."/>
            <person name="Harkins T."/>
            <person name="Lackey A."/>
            <person name="Perbost C."/>
            <person name="Taillon B."/>
            <person name="Stella A."/>
            <person name="Solovyev V."/>
            <person name="Fawcett J.A."/>
            <person name="Sterck L."/>
            <person name="Vandepoele K."/>
            <person name="Grando S.M."/>
            <person name="Toppo S."/>
            <person name="Moser C."/>
            <person name="Lanchbury J."/>
            <person name="Bogden R."/>
            <person name="Skolnick M."/>
            <person name="Sgaramella V."/>
            <person name="Bhatnagar S.K."/>
            <person name="Fontana P."/>
            <person name="Gutin A."/>
            <person name="Van de Peer Y."/>
            <person name="Salamini F."/>
            <person name="Viola R."/>
        </authorList>
    </citation>
    <scope>NUCLEOTIDE SEQUENCE</scope>
</reference>
<name>A5AFX1_VITVI</name>